<proteinExistence type="inferred from homology"/>
<evidence type="ECO:0000256" key="1">
    <source>
        <dbReference type="HAMAP-Rule" id="MF_03030"/>
    </source>
</evidence>
<dbReference type="PANTHER" id="PTHR31340:SF3">
    <property type="entry name" value="MITOCHONDRIAL GENOME MAINTENANCE EXONUCLEASE 1"/>
    <property type="match status" value="1"/>
</dbReference>
<dbReference type="PANTHER" id="PTHR31340">
    <property type="entry name" value="MITOCHONDRIAL GENOME MAINTENANCE EXONUCLEASE 1"/>
    <property type="match status" value="1"/>
</dbReference>
<dbReference type="STRING" id="6205.A0A158RE80"/>
<keyword evidence="1" id="KW-0540">Nuclease</keyword>
<dbReference type="HAMAP" id="MF_03030">
    <property type="entry name" value="MGME1"/>
    <property type="match status" value="1"/>
</dbReference>
<dbReference type="EMBL" id="UYWX01020324">
    <property type="protein sequence ID" value="VDM31075.1"/>
    <property type="molecule type" value="Genomic_DNA"/>
</dbReference>
<feature type="active site" evidence="1">
    <location>
        <position position="151"/>
    </location>
</feature>
<protein>
    <recommendedName>
        <fullName evidence="1">Mitochondrial genome maintenance exonuclease 1</fullName>
        <ecNumber evidence="1">3.1.-.-</ecNumber>
    </recommendedName>
</protein>
<dbReference type="GO" id="GO:0043504">
    <property type="term" value="P:mitochondrial DNA repair"/>
    <property type="evidence" value="ECO:0007669"/>
    <property type="project" value="UniProtKB-UniRule"/>
</dbReference>
<organism evidence="4">
    <name type="scientific">Hydatigena taeniaeformis</name>
    <name type="common">Feline tapeworm</name>
    <name type="synonym">Taenia taeniaeformis</name>
    <dbReference type="NCBI Taxonomy" id="6205"/>
    <lineage>
        <taxon>Eukaryota</taxon>
        <taxon>Metazoa</taxon>
        <taxon>Spiralia</taxon>
        <taxon>Lophotrochozoa</taxon>
        <taxon>Platyhelminthes</taxon>
        <taxon>Cestoda</taxon>
        <taxon>Eucestoda</taxon>
        <taxon>Cyclophyllidea</taxon>
        <taxon>Taeniidae</taxon>
        <taxon>Hydatigera</taxon>
    </lineage>
</organism>
<evidence type="ECO:0000313" key="2">
    <source>
        <dbReference type="EMBL" id="VDM31075.1"/>
    </source>
</evidence>
<keyword evidence="3" id="KW-1185">Reference proteome</keyword>
<comment type="similarity">
    <text evidence="1">Belongs to the MGME1 family.</text>
</comment>
<dbReference type="Proteomes" id="UP000274429">
    <property type="component" value="Unassembled WGS sequence"/>
</dbReference>
<keyword evidence="1" id="KW-0378">Hydrolase</keyword>
<name>A0A158RE80_HYDTA</name>
<reference evidence="2 3" key="2">
    <citation type="submission" date="2018-11" db="EMBL/GenBank/DDBJ databases">
        <authorList>
            <consortium name="Pathogen Informatics"/>
        </authorList>
    </citation>
    <scope>NUCLEOTIDE SEQUENCE [LARGE SCALE GENOMIC DNA]</scope>
</reference>
<feature type="active site" evidence="1">
    <location>
        <position position="169"/>
    </location>
</feature>
<comment type="subcellular location">
    <subcellularLocation>
        <location evidence="1">Mitochondrion</location>
    </subcellularLocation>
</comment>
<feature type="active site" evidence="1">
    <location>
        <position position="167"/>
    </location>
</feature>
<dbReference type="WBParaSite" id="TTAC_0000682001-mRNA-1">
    <property type="protein sequence ID" value="TTAC_0000682001-mRNA-1"/>
    <property type="gene ID" value="TTAC_0000682001"/>
</dbReference>
<dbReference type="GO" id="GO:0006264">
    <property type="term" value="P:mitochondrial DNA replication"/>
    <property type="evidence" value="ECO:0007669"/>
    <property type="project" value="TreeGrafter"/>
</dbReference>
<dbReference type="GO" id="GO:0005739">
    <property type="term" value="C:mitochondrion"/>
    <property type="evidence" value="ECO:0007669"/>
    <property type="project" value="UniProtKB-SubCell"/>
</dbReference>
<reference evidence="4" key="1">
    <citation type="submission" date="2016-04" db="UniProtKB">
        <authorList>
            <consortium name="WormBaseParasite"/>
        </authorList>
    </citation>
    <scope>IDENTIFICATION</scope>
</reference>
<evidence type="ECO:0000313" key="4">
    <source>
        <dbReference type="WBParaSite" id="TTAC_0000682001-mRNA-1"/>
    </source>
</evidence>
<dbReference type="AlphaFoldDB" id="A0A158RE80"/>
<accession>A0A158RE80</accession>
<evidence type="ECO:0000313" key="3">
    <source>
        <dbReference type="Proteomes" id="UP000274429"/>
    </source>
</evidence>
<gene>
    <name evidence="2" type="ORF">TTAC_LOCUS6805</name>
</gene>
<comment type="function">
    <text evidence="1">Metal-dependent single-stranded DNA (ssDNA) exonuclease involved in mitochondrial genome maintenance.</text>
</comment>
<dbReference type="GO" id="GO:0008297">
    <property type="term" value="F:single-stranded DNA exodeoxyribonuclease activity"/>
    <property type="evidence" value="ECO:0007669"/>
    <property type="project" value="UniProtKB-UniRule"/>
</dbReference>
<dbReference type="EC" id="3.1.-.-" evidence="1"/>
<keyword evidence="1" id="KW-0496">Mitochondrion</keyword>
<keyword evidence="1" id="KW-0269">Exonuclease</keyword>
<dbReference type="OrthoDB" id="5777131at2759"/>
<sequence length="256" mass="29318">MLICFKSGLRVASYLLEHRIVRLISVFDGPVPVLREDLGPISKKFPTVSTIISRTMPVENVIILRKWQEKMRKQMGEQKFNEYVAYIKGVGKDVHQAICDILHNEKRVGEFAEPIDGYINSLETIFAHVKATQLVEQECCHPILRYRGRFDSINSFKTESNGLVLTEWKTVHESKRVTCLEKAYDAPLQVAAYAAAYNITRLPEMPQVRQGLIAYAYADGYPADVLVLDEEALEHYFQAWCSRVETYHQTVCSVDQ</sequence>